<evidence type="ECO:0000313" key="1">
    <source>
        <dbReference type="EMBL" id="CAG8971501.1"/>
    </source>
</evidence>
<proteinExistence type="predicted"/>
<keyword evidence="2" id="KW-1185">Reference proteome</keyword>
<organism evidence="1 2">
    <name type="scientific">Hymenoscyphus albidus</name>
    <dbReference type="NCBI Taxonomy" id="595503"/>
    <lineage>
        <taxon>Eukaryota</taxon>
        <taxon>Fungi</taxon>
        <taxon>Dikarya</taxon>
        <taxon>Ascomycota</taxon>
        <taxon>Pezizomycotina</taxon>
        <taxon>Leotiomycetes</taxon>
        <taxon>Helotiales</taxon>
        <taxon>Helotiaceae</taxon>
        <taxon>Hymenoscyphus</taxon>
    </lineage>
</organism>
<reference evidence="1" key="1">
    <citation type="submission" date="2021-07" db="EMBL/GenBank/DDBJ databases">
        <authorList>
            <person name="Durling M."/>
        </authorList>
    </citation>
    <scope>NUCLEOTIDE SEQUENCE</scope>
</reference>
<sequence length="203" mass="21712">MSRLKLHDDDVDLAAKGKGVVESSLESTLLRSRGVEEAFSSNDGTADSAASADDGPYGGLFLCLFIRLQPFRLREKARSGAREEMGDGEDDSAHLLRVSVSVSGSLRAAEPVATATTIQNQSSSHGSFYARPSGSMEQWTMAIRTNWTSQARTGQRCEVEVESQMDAKSGAAIGLTNFTKKVVKVVIAAFAINRRALQPGSLA</sequence>
<comment type="caution">
    <text evidence="1">The sequence shown here is derived from an EMBL/GenBank/DDBJ whole genome shotgun (WGS) entry which is preliminary data.</text>
</comment>
<gene>
    <name evidence="1" type="ORF">HYALB_00002085</name>
</gene>
<dbReference type="EMBL" id="CAJVRM010000020">
    <property type="protein sequence ID" value="CAG8971501.1"/>
    <property type="molecule type" value="Genomic_DNA"/>
</dbReference>
<dbReference type="Proteomes" id="UP000701801">
    <property type="component" value="Unassembled WGS sequence"/>
</dbReference>
<name>A0A9N9LF93_9HELO</name>
<accession>A0A9N9LF93</accession>
<evidence type="ECO:0000313" key="2">
    <source>
        <dbReference type="Proteomes" id="UP000701801"/>
    </source>
</evidence>
<dbReference type="AlphaFoldDB" id="A0A9N9LF93"/>
<protein>
    <submittedName>
        <fullName evidence="1">Uncharacterized protein</fullName>
    </submittedName>
</protein>